<dbReference type="EMBL" id="UINC01026481">
    <property type="protein sequence ID" value="SVB04016.1"/>
    <property type="molecule type" value="Genomic_DNA"/>
</dbReference>
<evidence type="ECO:0000313" key="2">
    <source>
        <dbReference type="EMBL" id="SVB04016.1"/>
    </source>
</evidence>
<name>A0A382ARA0_9ZZZZ</name>
<sequence>MATWTDECFSEIQQGDKVWYQTPQGQTFSGKAVLFGPHGWVLNAGGRHGMAKVVQDGANYLGHKPGRNRTPDHLGKWLHS</sequence>
<feature type="region of interest" description="Disordered" evidence="1">
    <location>
        <begin position="60"/>
        <end position="80"/>
    </location>
</feature>
<organism evidence="2">
    <name type="scientific">marine metagenome</name>
    <dbReference type="NCBI Taxonomy" id="408172"/>
    <lineage>
        <taxon>unclassified sequences</taxon>
        <taxon>metagenomes</taxon>
        <taxon>ecological metagenomes</taxon>
    </lineage>
</organism>
<proteinExistence type="predicted"/>
<evidence type="ECO:0000256" key="1">
    <source>
        <dbReference type="SAM" id="MobiDB-lite"/>
    </source>
</evidence>
<dbReference type="AlphaFoldDB" id="A0A382ARA0"/>
<protein>
    <submittedName>
        <fullName evidence="2">Uncharacterized protein</fullName>
    </submittedName>
</protein>
<reference evidence="2" key="1">
    <citation type="submission" date="2018-05" db="EMBL/GenBank/DDBJ databases">
        <authorList>
            <person name="Lanie J.A."/>
            <person name="Ng W.-L."/>
            <person name="Kazmierczak K.M."/>
            <person name="Andrzejewski T.M."/>
            <person name="Davidsen T.M."/>
            <person name="Wayne K.J."/>
            <person name="Tettelin H."/>
            <person name="Glass J.I."/>
            <person name="Rusch D."/>
            <person name="Podicherti R."/>
            <person name="Tsui H.-C.T."/>
            <person name="Winkler M.E."/>
        </authorList>
    </citation>
    <scope>NUCLEOTIDE SEQUENCE</scope>
</reference>
<feature type="compositionally biased region" description="Basic and acidic residues" evidence="1">
    <location>
        <begin position="69"/>
        <end position="80"/>
    </location>
</feature>
<accession>A0A382ARA0</accession>
<gene>
    <name evidence="2" type="ORF">METZ01_LOCUS156870</name>
</gene>